<evidence type="ECO:0000313" key="2">
    <source>
        <dbReference type="EMBL" id="QPS82588.1"/>
    </source>
</evidence>
<dbReference type="CDD" id="cd02230">
    <property type="entry name" value="cupin_HP0902-like"/>
    <property type="match status" value="1"/>
</dbReference>
<evidence type="ECO:0000313" key="4">
    <source>
        <dbReference type="Proteomes" id="UP000183417"/>
    </source>
</evidence>
<reference evidence="3 4" key="1">
    <citation type="submission" date="2016-10" db="EMBL/GenBank/DDBJ databases">
        <authorList>
            <person name="de Groot N.N."/>
        </authorList>
    </citation>
    <scope>NUCLEOTIDE SEQUENCE [LARGE SCALE GENOMIC DNA]</scope>
    <source>
        <strain evidence="3 4">LMG 24775</strain>
    </source>
</reference>
<evidence type="ECO:0000313" key="3">
    <source>
        <dbReference type="EMBL" id="SDY91799.1"/>
    </source>
</evidence>
<proteinExistence type="predicted"/>
<keyword evidence="5" id="KW-1185">Reference proteome</keyword>
<evidence type="ECO:0000259" key="1">
    <source>
        <dbReference type="Pfam" id="PF07883"/>
    </source>
</evidence>
<dbReference type="Pfam" id="PF07883">
    <property type="entry name" value="Cupin_2"/>
    <property type="match status" value="1"/>
</dbReference>
<dbReference type="KEGG" id="dla:I6G47_05780"/>
<dbReference type="GeneID" id="94692395"/>
<feature type="domain" description="Cupin type-2" evidence="1">
    <location>
        <begin position="40"/>
        <end position="104"/>
    </location>
</feature>
<dbReference type="AlphaFoldDB" id="A0A1H3NUH1"/>
<dbReference type="EMBL" id="CP065748">
    <property type="protein sequence ID" value="QPS82588.1"/>
    <property type="molecule type" value="Genomic_DNA"/>
</dbReference>
<dbReference type="InterPro" id="IPR013096">
    <property type="entry name" value="Cupin_2"/>
</dbReference>
<dbReference type="Proteomes" id="UP000183417">
    <property type="component" value="Unassembled WGS sequence"/>
</dbReference>
<accession>A0A1H3NUH1</accession>
<dbReference type="InterPro" id="IPR011051">
    <property type="entry name" value="RmlC_Cupin_sf"/>
</dbReference>
<evidence type="ECO:0000313" key="5">
    <source>
        <dbReference type="Proteomes" id="UP000595064"/>
    </source>
</evidence>
<dbReference type="PANTHER" id="PTHR37694">
    <property type="entry name" value="SLR8022 PROTEIN"/>
    <property type="match status" value="1"/>
</dbReference>
<dbReference type="RefSeq" id="WP_016445980.1">
    <property type="nucleotide sequence ID" value="NZ_AP025556.1"/>
</dbReference>
<organism evidence="3 4">
    <name type="scientific">Delftia lacustris</name>
    <dbReference type="NCBI Taxonomy" id="558537"/>
    <lineage>
        <taxon>Bacteria</taxon>
        <taxon>Pseudomonadati</taxon>
        <taxon>Pseudomonadota</taxon>
        <taxon>Betaproteobacteria</taxon>
        <taxon>Burkholderiales</taxon>
        <taxon>Comamonadaceae</taxon>
        <taxon>Delftia</taxon>
    </lineage>
</organism>
<dbReference type="InterPro" id="IPR014710">
    <property type="entry name" value="RmlC-like_jellyroll"/>
</dbReference>
<gene>
    <name evidence="2" type="ORF">I6G47_05780</name>
    <name evidence="3" type="ORF">SAMN05421547_109120</name>
</gene>
<reference evidence="2 5" key="2">
    <citation type="submission" date="2020-12" db="EMBL/GenBank/DDBJ databases">
        <title>FDA dAtabase for Regulatory Grade micrObial Sequences (FDA-ARGOS): Supporting development and validation of Infectious Disease Dx tests.</title>
        <authorList>
            <person name="Sproer C."/>
            <person name="Gronow S."/>
            <person name="Severitt S."/>
            <person name="Schroder I."/>
            <person name="Tallon L."/>
            <person name="Sadzewicz L."/>
            <person name="Zhao X."/>
            <person name="Boylan J."/>
            <person name="Ott S."/>
            <person name="Bowen H."/>
            <person name="Vavikolanu K."/>
            <person name="Mehta A."/>
            <person name="Aluvathingal J."/>
            <person name="Nadendla S."/>
            <person name="Lowell S."/>
            <person name="Myers T."/>
            <person name="Yan Y."/>
            <person name="Sichtig H."/>
        </authorList>
    </citation>
    <scope>NUCLEOTIDE SEQUENCE [LARGE SCALE GENOMIC DNA]</scope>
    <source>
        <strain evidence="2 5">FDAARGOS_890</strain>
    </source>
</reference>
<dbReference type="PANTHER" id="PTHR37694:SF1">
    <property type="entry name" value="SLR8022 PROTEIN"/>
    <property type="match status" value="1"/>
</dbReference>
<protein>
    <submittedName>
        <fullName evidence="3">Cupin domain-containing protein</fullName>
    </submittedName>
</protein>
<dbReference type="Proteomes" id="UP000595064">
    <property type="component" value="Chromosome"/>
</dbReference>
<dbReference type="EMBL" id="FNPE01000009">
    <property type="protein sequence ID" value="SDY91799.1"/>
    <property type="molecule type" value="Genomic_DNA"/>
</dbReference>
<sequence length="111" mass="11836">MATPFALTAQAIDVLPFGARLAGARTCALFKSQDMEVIRVVLRASQSLPPHKVPGSVSLHCLEGELEVMLGESRQSLQAGQLMHLPANMAHAVRAIEDTSALVTIVLCDES</sequence>
<name>A0A1H3NUH1_9BURK</name>
<dbReference type="SUPFAM" id="SSF51182">
    <property type="entry name" value="RmlC-like cupins"/>
    <property type="match status" value="1"/>
</dbReference>
<dbReference type="Gene3D" id="2.60.120.10">
    <property type="entry name" value="Jelly Rolls"/>
    <property type="match status" value="1"/>
</dbReference>